<comment type="caution">
    <text evidence="7">The sequence shown here is derived from an EMBL/GenBank/DDBJ whole genome shotgun (WGS) entry which is preliminary data.</text>
</comment>
<feature type="domain" description="Leucine-binding protein" evidence="6">
    <location>
        <begin position="29"/>
        <end position="367"/>
    </location>
</feature>
<sequence>MRTTNILSAGVIGAASVLSAGAASAADDEIRIGALYATSGACLIFGELALKGHEILVDRINAEGGLNGKKLVTYHRDSKCNPGEATAAARDLIAKDGVHFLVGGISSSEGQAISEVAKQEGVIYIASIPKTTEMTDEEHFHQHVFRAAANTNTEGKSAAVIADKLGLDKICTMLLDYSYGYGLDEAFREHLAEIRPEAEIVEAAWPKFGTTDYTPFITKLMGADCDGVFSNIWGGIFPTFAKQAKPFGFFDRFQYISAGEVGAPVVAEQMGDDMPSGIWTNTYEAFYYSPNPEHEAFVAELREVLGTEHTPSWPSTGYIAAQWLAEAVKAAGTDETDAVIAALKGLTITTPIGEQTMRASDHQANRGQFWGQMGESTLEGYPYKMLKNIEYVPADGLMD</sequence>
<dbReference type="PANTHER" id="PTHR30483:SF37">
    <property type="entry name" value="ABC TRANSPORTER SUBSTRATE-BINDING PROTEIN"/>
    <property type="match status" value="1"/>
</dbReference>
<dbReference type="EMBL" id="JAPJZI010000002">
    <property type="protein sequence ID" value="MDA5401517.1"/>
    <property type="molecule type" value="Genomic_DNA"/>
</dbReference>
<dbReference type="Pfam" id="PF13458">
    <property type="entry name" value="Peripla_BP_6"/>
    <property type="match status" value="1"/>
</dbReference>
<feature type="signal peptide" evidence="5">
    <location>
        <begin position="1"/>
        <end position="25"/>
    </location>
</feature>
<dbReference type="InterPro" id="IPR000709">
    <property type="entry name" value="Leu_Ile_Val-bd"/>
</dbReference>
<dbReference type="Proteomes" id="UP001151234">
    <property type="component" value="Unassembled WGS sequence"/>
</dbReference>
<evidence type="ECO:0000259" key="6">
    <source>
        <dbReference type="Pfam" id="PF13458"/>
    </source>
</evidence>
<keyword evidence="2" id="KW-0813">Transport</keyword>
<evidence type="ECO:0000256" key="5">
    <source>
        <dbReference type="SAM" id="SignalP"/>
    </source>
</evidence>
<keyword evidence="4" id="KW-0029">Amino-acid transport</keyword>
<evidence type="ECO:0000256" key="4">
    <source>
        <dbReference type="ARBA" id="ARBA00022970"/>
    </source>
</evidence>
<organism evidence="7 8">
    <name type="scientific">Hoeflea prorocentri</name>
    <dbReference type="NCBI Taxonomy" id="1922333"/>
    <lineage>
        <taxon>Bacteria</taxon>
        <taxon>Pseudomonadati</taxon>
        <taxon>Pseudomonadota</taxon>
        <taxon>Alphaproteobacteria</taxon>
        <taxon>Hyphomicrobiales</taxon>
        <taxon>Rhizobiaceae</taxon>
        <taxon>Hoeflea</taxon>
    </lineage>
</organism>
<keyword evidence="3 5" id="KW-0732">Signal</keyword>
<protein>
    <submittedName>
        <fullName evidence="7">ABC transporter substrate-binding protein</fullName>
    </submittedName>
</protein>
<feature type="chain" id="PRO_5040889126" evidence="5">
    <location>
        <begin position="26"/>
        <end position="399"/>
    </location>
</feature>
<reference evidence="7" key="1">
    <citation type="submission" date="2022-11" db="EMBL/GenBank/DDBJ databases">
        <title>Draft genome sequence of Hoeflea poritis E7-10 and Hoeflea prorocentri PM5-8, separated from scleractinian coral Porites lutea and marine dinoflagellate.</title>
        <authorList>
            <person name="Zhang G."/>
            <person name="Wei Q."/>
            <person name="Cai L."/>
        </authorList>
    </citation>
    <scope>NUCLEOTIDE SEQUENCE</scope>
    <source>
        <strain evidence="7">PM5-8</strain>
    </source>
</reference>
<dbReference type="Gene3D" id="3.40.50.2300">
    <property type="match status" value="2"/>
</dbReference>
<evidence type="ECO:0000313" key="7">
    <source>
        <dbReference type="EMBL" id="MDA5401517.1"/>
    </source>
</evidence>
<keyword evidence="8" id="KW-1185">Reference proteome</keyword>
<dbReference type="CDD" id="cd06330">
    <property type="entry name" value="PBP1_As_SBP-like"/>
    <property type="match status" value="1"/>
</dbReference>
<proteinExistence type="inferred from homology"/>
<dbReference type="PANTHER" id="PTHR30483">
    <property type="entry name" value="LEUCINE-SPECIFIC-BINDING PROTEIN"/>
    <property type="match status" value="1"/>
</dbReference>
<accession>A0A9X3UM16</accession>
<name>A0A9X3UM16_9HYPH</name>
<dbReference type="GO" id="GO:0006865">
    <property type="term" value="P:amino acid transport"/>
    <property type="evidence" value="ECO:0007669"/>
    <property type="project" value="UniProtKB-KW"/>
</dbReference>
<evidence type="ECO:0000256" key="3">
    <source>
        <dbReference type="ARBA" id="ARBA00022729"/>
    </source>
</evidence>
<dbReference type="InterPro" id="IPR028081">
    <property type="entry name" value="Leu-bd"/>
</dbReference>
<gene>
    <name evidence="7" type="ORF">OQ273_23320</name>
</gene>
<dbReference type="InterPro" id="IPR051010">
    <property type="entry name" value="BCAA_transport"/>
</dbReference>
<dbReference type="InterPro" id="IPR028082">
    <property type="entry name" value="Peripla_BP_I"/>
</dbReference>
<evidence type="ECO:0000313" key="8">
    <source>
        <dbReference type="Proteomes" id="UP001151234"/>
    </source>
</evidence>
<evidence type="ECO:0000256" key="2">
    <source>
        <dbReference type="ARBA" id="ARBA00022448"/>
    </source>
</evidence>
<dbReference type="RefSeq" id="WP_267993501.1">
    <property type="nucleotide sequence ID" value="NZ_JAPJZI010000002.1"/>
</dbReference>
<evidence type="ECO:0000256" key="1">
    <source>
        <dbReference type="ARBA" id="ARBA00010062"/>
    </source>
</evidence>
<comment type="similarity">
    <text evidence="1">Belongs to the leucine-binding protein family.</text>
</comment>
<dbReference type="PRINTS" id="PR00337">
    <property type="entry name" value="LEUILEVALBP"/>
</dbReference>
<dbReference type="SUPFAM" id="SSF53822">
    <property type="entry name" value="Periplasmic binding protein-like I"/>
    <property type="match status" value="1"/>
</dbReference>
<dbReference type="AlphaFoldDB" id="A0A9X3UM16"/>